<evidence type="ECO:0000313" key="2">
    <source>
        <dbReference type="EMBL" id="TWU16385.1"/>
    </source>
</evidence>
<dbReference type="EMBL" id="SJPU01000002">
    <property type="protein sequence ID" value="TWU16385.1"/>
    <property type="molecule type" value="Genomic_DNA"/>
</dbReference>
<gene>
    <name evidence="2" type="ORF">Poly21_35900</name>
    <name evidence="1" type="ORF">Poly21_53740</name>
</gene>
<proteinExistence type="predicted"/>
<protein>
    <submittedName>
        <fullName evidence="1">Uncharacterized protein</fullName>
    </submittedName>
</protein>
<evidence type="ECO:0000313" key="1">
    <source>
        <dbReference type="EMBL" id="TWU09829.1"/>
    </source>
</evidence>
<keyword evidence="3" id="KW-1185">Reference proteome</keyword>
<comment type="caution">
    <text evidence="1">The sequence shown here is derived from an EMBL/GenBank/DDBJ whole genome shotgun (WGS) entry which is preliminary data.</text>
</comment>
<reference evidence="1 3" key="1">
    <citation type="journal article" date="2020" name="Antonie Van Leeuwenhoek">
        <title>Rhodopirellula heiligendammensis sp. nov., Rhodopirellula pilleata sp. nov., and Rhodopirellula solitaria sp. nov. isolated from natural or artificial marine surfaces in Northern Germany and California, USA, and emended description of the genus Rhodopirellula.</title>
        <authorList>
            <person name="Kallscheuer N."/>
            <person name="Wiegand S."/>
            <person name="Jogler M."/>
            <person name="Boedeker C."/>
            <person name="Peeters S.H."/>
            <person name="Rast P."/>
            <person name="Heuer A."/>
            <person name="Jetten M.S.M."/>
            <person name="Rohde M."/>
            <person name="Jogler C."/>
        </authorList>
    </citation>
    <scope>NUCLEOTIDE SEQUENCE [LARGE SCALE GENOMIC DNA]</scope>
    <source>
        <strain evidence="1 3">Poly21</strain>
    </source>
</reference>
<accession>A0A5C6BEX2</accession>
<dbReference type="EMBL" id="SJPU01000006">
    <property type="protein sequence ID" value="TWU09829.1"/>
    <property type="molecule type" value="Genomic_DNA"/>
</dbReference>
<name>A0A5C6BEX2_9BACT</name>
<dbReference type="Proteomes" id="UP000319908">
    <property type="component" value="Unassembled WGS sequence"/>
</dbReference>
<dbReference type="AlphaFoldDB" id="A0A5C6BEX2"/>
<evidence type="ECO:0000313" key="3">
    <source>
        <dbReference type="Proteomes" id="UP000319908"/>
    </source>
</evidence>
<organism evidence="1 3">
    <name type="scientific">Allorhodopirellula heiligendammensis</name>
    <dbReference type="NCBI Taxonomy" id="2714739"/>
    <lineage>
        <taxon>Bacteria</taxon>
        <taxon>Pseudomonadati</taxon>
        <taxon>Planctomycetota</taxon>
        <taxon>Planctomycetia</taxon>
        <taxon>Pirellulales</taxon>
        <taxon>Pirellulaceae</taxon>
        <taxon>Allorhodopirellula</taxon>
    </lineage>
</organism>
<sequence>MRWRQTILFNAYAVTFRRTTLHDGLLQKQFNLIELLWFGCCAISTFPNPTTATDFSYATEVSLNDPIATNHGIFQI</sequence>